<name>A0ABV5HA14_9FLAO</name>
<dbReference type="EMBL" id="JBHMFE010000014">
    <property type="protein sequence ID" value="MFB9108749.1"/>
    <property type="molecule type" value="Genomic_DNA"/>
</dbReference>
<gene>
    <name evidence="1" type="ORF">ACFFVK_09180</name>
</gene>
<evidence type="ECO:0000313" key="1">
    <source>
        <dbReference type="EMBL" id="MFB9108749.1"/>
    </source>
</evidence>
<accession>A0ABV5HA14</accession>
<feature type="non-terminal residue" evidence="1">
    <location>
        <position position="1"/>
    </location>
</feature>
<comment type="caution">
    <text evidence="1">The sequence shown here is derived from an EMBL/GenBank/DDBJ whole genome shotgun (WGS) entry which is preliminary data.</text>
</comment>
<dbReference type="Proteomes" id="UP001589562">
    <property type="component" value="Unassembled WGS sequence"/>
</dbReference>
<proteinExistence type="predicted"/>
<evidence type="ECO:0008006" key="3">
    <source>
        <dbReference type="Google" id="ProtNLM"/>
    </source>
</evidence>
<keyword evidence="2" id="KW-1185">Reference proteome</keyword>
<organism evidence="1 2">
    <name type="scientific">Flavobacterium gyeonganense</name>
    <dbReference type="NCBI Taxonomy" id="1310418"/>
    <lineage>
        <taxon>Bacteria</taxon>
        <taxon>Pseudomonadati</taxon>
        <taxon>Bacteroidota</taxon>
        <taxon>Flavobacteriia</taxon>
        <taxon>Flavobacteriales</taxon>
        <taxon>Flavobacteriaceae</taxon>
        <taxon>Flavobacterium</taxon>
    </lineage>
</organism>
<protein>
    <recommendedName>
        <fullName evidence="3">IS110 family transposase</fullName>
    </recommendedName>
</protein>
<evidence type="ECO:0000313" key="2">
    <source>
        <dbReference type="Proteomes" id="UP001589562"/>
    </source>
</evidence>
<reference evidence="1 2" key="1">
    <citation type="submission" date="2024-09" db="EMBL/GenBank/DDBJ databases">
        <authorList>
            <person name="Sun Q."/>
            <person name="Mori K."/>
        </authorList>
    </citation>
    <scope>NUCLEOTIDE SEQUENCE [LARGE SCALE GENOMIC DNA]</scope>
    <source>
        <strain evidence="1 2">CECT 8365</strain>
    </source>
</reference>
<sequence length="67" mass="7794">KKLLVLIYHIWKKDQAYDPDYAEKKKTTQEDIINIVDANSVKKNSPNQVEATADKQFIFENELLSIV</sequence>